<protein>
    <submittedName>
        <fullName evidence="2">Uncharacterized protein</fullName>
    </submittedName>
</protein>
<reference evidence="2" key="2">
    <citation type="submission" date="2021-10" db="EMBL/GenBank/DDBJ databases">
        <title>Phylogenomics reveals ancestral predisposition of the termite-cultivated fungus Termitomyces towards a domesticated lifestyle.</title>
        <authorList>
            <person name="Auxier B."/>
            <person name="Grum-Grzhimaylo A."/>
            <person name="Cardenas M.E."/>
            <person name="Lodge J.D."/>
            <person name="Laessoe T."/>
            <person name="Pedersen O."/>
            <person name="Smith M.E."/>
            <person name="Kuyper T.W."/>
            <person name="Franco-Molano E.A."/>
            <person name="Baroni T.J."/>
            <person name="Aanen D.K."/>
        </authorList>
    </citation>
    <scope>NUCLEOTIDE SEQUENCE</scope>
    <source>
        <strain evidence="2">AP01</strain>
        <tissue evidence="2">Mycelium</tissue>
    </source>
</reference>
<feature type="compositionally biased region" description="Basic and acidic residues" evidence="1">
    <location>
        <begin position="33"/>
        <end position="49"/>
    </location>
</feature>
<reference evidence="2" key="1">
    <citation type="submission" date="2020-07" db="EMBL/GenBank/DDBJ databases">
        <authorList>
            <person name="Nieuwenhuis M."/>
            <person name="Van De Peppel L.J.J."/>
        </authorList>
    </citation>
    <scope>NUCLEOTIDE SEQUENCE</scope>
    <source>
        <strain evidence="2">AP01</strain>
        <tissue evidence="2">Mycelium</tissue>
    </source>
</reference>
<name>A0A9P7FKI9_9AGAR</name>
<accession>A0A9P7FKI9</accession>
<feature type="region of interest" description="Disordered" evidence="1">
    <location>
        <begin position="1"/>
        <end position="55"/>
    </location>
</feature>
<organism evidence="2 3">
    <name type="scientific">Asterophora parasitica</name>
    <dbReference type="NCBI Taxonomy" id="117018"/>
    <lineage>
        <taxon>Eukaryota</taxon>
        <taxon>Fungi</taxon>
        <taxon>Dikarya</taxon>
        <taxon>Basidiomycota</taxon>
        <taxon>Agaricomycotina</taxon>
        <taxon>Agaricomycetes</taxon>
        <taxon>Agaricomycetidae</taxon>
        <taxon>Agaricales</taxon>
        <taxon>Tricholomatineae</taxon>
        <taxon>Lyophyllaceae</taxon>
        <taxon>Asterophora</taxon>
    </lineage>
</organism>
<proteinExistence type="predicted"/>
<comment type="caution">
    <text evidence="2">The sequence shown here is derived from an EMBL/GenBank/DDBJ whole genome shotgun (WGS) entry which is preliminary data.</text>
</comment>
<dbReference type="AlphaFoldDB" id="A0A9P7FKI9"/>
<feature type="non-terminal residue" evidence="2">
    <location>
        <position position="55"/>
    </location>
</feature>
<dbReference type="EMBL" id="JABCKV010007018">
    <property type="protein sequence ID" value="KAG5633084.1"/>
    <property type="molecule type" value="Genomic_DNA"/>
</dbReference>
<gene>
    <name evidence="2" type="ORF">DXG03_008546</name>
</gene>
<evidence type="ECO:0000256" key="1">
    <source>
        <dbReference type="SAM" id="MobiDB-lite"/>
    </source>
</evidence>
<dbReference type="Proteomes" id="UP000775547">
    <property type="component" value="Unassembled WGS sequence"/>
</dbReference>
<sequence length="55" mass="5315">MEVVGGAAGDLDEARVDGEGRGIALGEGELGDNGERQAGKKGEAGRAEGDGSGSV</sequence>
<keyword evidence="3" id="KW-1185">Reference proteome</keyword>
<evidence type="ECO:0000313" key="3">
    <source>
        <dbReference type="Proteomes" id="UP000775547"/>
    </source>
</evidence>
<evidence type="ECO:0000313" key="2">
    <source>
        <dbReference type="EMBL" id="KAG5633084.1"/>
    </source>
</evidence>